<reference evidence="4 5" key="1">
    <citation type="submission" date="2024-07" db="EMBL/GenBank/DDBJ databases">
        <title>Section-level genome sequencing and comparative genomics of Aspergillus sections Usti and Cavernicolus.</title>
        <authorList>
            <consortium name="Lawrence Berkeley National Laboratory"/>
            <person name="Nybo J.L."/>
            <person name="Vesth T.C."/>
            <person name="Theobald S."/>
            <person name="Frisvad J.C."/>
            <person name="Larsen T.O."/>
            <person name="Kjaerboelling I."/>
            <person name="Rothschild-Mancinelli K."/>
            <person name="Lyhne E.K."/>
            <person name="Kogle M.E."/>
            <person name="Barry K."/>
            <person name="Clum A."/>
            <person name="Na H."/>
            <person name="Ledsgaard L."/>
            <person name="Lin J."/>
            <person name="Lipzen A."/>
            <person name="Kuo A."/>
            <person name="Riley R."/>
            <person name="Mondo S."/>
            <person name="Labutti K."/>
            <person name="Haridas S."/>
            <person name="Pangalinan J."/>
            <person name="Salamov A.A."/>
            <person name="Simmons B.A."/>
            <person name="Magnuson J.K."/>
            <person name="Chen J."/>
            <person name="Drula E."/>
            <person name="Henrissat B."/>
            <person name="Wiebenga A."/>
            <person name="Lubbers R.J."/>
            <person name="Gomes A.C."/>
            <person name="Macurrencykelacurrency M.R."/>
            <person name="Stajich J."/>
            <person name="Grigoriev I.V."/>
            <person name="Mortensen U.H."/>
            <person name="De Vries R.P."/>
            <person name="Baker S.E."/>
            <person name="Andersen M.R."/>
        </authorList>
    </citation>
    <scope>NUCLEOTIDE SEQUENCE [LARGE SCALE GENOMIC DNA]</scope>
    <source>
        <strain evidence="4 5">CBS 449.75</strain>
    </source>
</reference>
<dbReference type="Pfam" id="PF00023">
    <property type="entry name" value="Ank"/>
    <property type="match status" value="1"/>
</dbReference>
<dbReference type="SMART" id="SM00248">
    <property type="entry name" value="ANK"/>
    <property type="match status" value="8"/>
</dbReference>
<dbReference type="PANTHER" id="PTHR24198:SF193">
    <property type="match status" value="1"/>
</dbReference>
<dbReference type="PANTHER" id="PTHR24198">
    <property type="entry name" value="ANKYRIN REPEAT AND PROTEIN KINASE DOMAIN-CONTAINING PROTEIN"/>
    <property type="match status" value="1"/>
</dbReference>
<accession>A0ABR4LDI2</accession>
<feature type="repeat" description="ANK" evidence="3">
    <location>
        <begin position="329"/>
        <end position="361"/>
    </location>
</feature>
<gene>
    <name evidence="4" type="ORF">BJX67DRAFT_385503</name>
</gene>
<dbReference type="PROSITE" id="PS50088">
    <property type="entry name" value="ANK_REPEAT"/>
    <property type="match status" value="3"/>
</dbReference>
<sequence length="449" mass="50414">MPLIDLPNELLHLISTSLEHERDINAFAKTNRHLYNLVNPHLYQVNAQYNDSSALIWAVRKQRSSTMELCLANRADPHATTTWVSWSIVDDVTPLFIAAGEDWEEGVRRLLLAQPEPEMTPDMYFLYGRTLLSWAAEYGSLNVVRYLVSRDNVDPHLKDGEGATPLWRAAAHCRAEVVRLLLATGRADVNVQFTEWDPDDDGGGQTPLMMACNRLIRVEYDGAETGAGAEDCNETLKLLLEYEFEHGQSDPYYRGNNYLEDSFRWVLSILLHRGPAEIVDLILRLSGLDCNTPVYEGRQLLSWAASYDSEGVVSVLIRHGAEIDLRDSVGRTPLSWAADGGQTRLVRYFLDAGAEVDPKDEKGITPVHSATCAGHDEVVKILRDRGAALPNLRVEDVPRYIWMRANDGKLPAIADLLRETGVDQALRERYPLPAKSAEEQEWCADGIFD</sequence>
<protein>
    <submittedName>
        <fullName evidence="4">Ankyrin repeat-containing domain protein</fullName>
    </submittedName>
</protein>
<proteinExistence type="predicted"/>
<organism evidence="4 5">
    <name type="scientific">Aspergillus lucknowensis</name>
    <dbReference type="NCBI Taxonomy" id="176173"/>
    <lineage>
        <taxon>Eukaryota</taxon>
        <taxon>Fungi</taxon>
        <taxon>Dikarya</taxon>
        <taxon>Ascomycota</taxon>
        <taxon>Pezizomycotina</taxon>
        <taxon>Eurotiomycetes</taxon>
        <taxon>Eurotiomycetidae</taxon>
        <taxon>Eurotiales</taxon>
        <taxon>Aspergillaceae</taxon>
        <taxon>Aspergillus</taxon>
        <taxon>Aspergillus subgen. Nidulantes</taxon>
    </lineage>
</organism>
<evidence type="ECO:0000256" key="3">
    <source>
        <dbReference type="PROSITE-ProRule" id="PRU00023"/>
    </source>
</evidence>
<comment type="caution">
    <text evidence="4">The sequence shown here is derived from an EMBL/GenBank/DDBJ whole genome shotgun (WGS) entry which is preliminary data.</text>
</comment>
<dbReference type="InterPro" id="IPR002110">
    <property type="entry name" value="Ankyrin_rpt"/>
</dbReference>
<keyword evidence="5" id="KW-1185">Reference proteome</keyword>
<dbReference type="EMBL" id="JBFXLQ010000065">
    <property type="protein sequence ID" value="KAL2862585.1"/>
    <property type="molecule type" value="Genomic_DNA"/>
</dbReference>
<dbReference type="InterPro" id="IPR036770">
    <property type="entry name" value="Ankyrin_rpt-contain_sf"/>
</dbReference>
<dbReference type="Proteomes" id="UP001610432">
    <property type="component" value="Unassembled WGS sequence"/>
</dbReference>
<feature type="repeat" description="ANK" evidence="3">
    <location>
        <begin position="296"/>
        <end position="328"/>
    </location>
</feature>
<dbReference type="GeneID" id="98148943"/>
<evidence type="ECO:0000313" key="4">
    <source>
        <dbReference type="EMBL" id="KAL2862585.1"/>
    </source>
</evidence>
<keyword evidence="2 3" id="KW-0040">ANK repeat</keyword>
<evidence type="ECO:0000313" key="5">
    <source>
        <dbReference type="Proteomes" id="UP001610432"/>
    </source>
</evidence>
<feature type="repeat" description="ANK" evidence="3">
    <location>
        <begin position="362"/>
        <end position="387"/>
    </location>
</feature>
<dbReference type="Pfam" id="PF12796">
    <property type="entry name" value="Ank_2"/>
    <property type="match status" value="2"/>
</dbReference>
<keyword evidence="1" id="KW-0677">Repeat</keyword>
<evidence type="ECO:0000256" key="1">
    <source>
        <dbReference type="ARBA" id="ARBA00022737"/>
    </source>
</evidence>
<name>A0ABR4LDI2_9EURO</name>
<dbReference type="Gene3D" id="1.25.40.20">
    <property type="entry name" value="Ankyrin repeat-containing domain"/>
    <property type="match status" value="1"/>
</dbReference>
<dbReference type="RefSeq" id="XP_070881564.1">
    <property type="nucleotide sequence ID" value="XM_071033871.1"/>
</dbReference>
<evidence type="ECO:0000256" key="2">
    <source>
        <dbReference type="ARBA" id="ARBA00023043"/>
    </source>
</evidence>
<dbReference type="PROSITE" id="PS50297">
    <property type="entry name" value="ANK_REP_REGION"/>
    <property type="match status" value="3"/>
</dbReference>
<dbReference type="SUPFAM" id="SSF48403">
    <property type="entry name" value="Ankyrin repeat"/>
    <property type="match status" value="1"/>
</dbReference>